<dbReference type="Pfam" id="PF20153">
    <property type="entry name" value="DUF6535"/>
    <property type="match status" value="1"/>
</dbReference>
<dbReference type="OrthoDB" id="3185525at2759"/>
<dbReference type="InterPro" id="IPR045338">
    <property type="entry name" value="DUF6535"/>
</dbReference>
<sequence length="754" mass="84031">MADALLDPEASTTNLSGNQSMTDRTDNLQQSSTATSRKLRSRRHGSSSHTRIPTDPQVSPYTGDTKPERMDSAQSEANTEGAWATILEAMEKRDDGLVLGWKDEMNNLLIFAGLFSAVVTAFAIVSYQLLQQDPASSAVQILSNISQQLSSLTTNGGFINSTVGAASPQPASDSIPLSLIIQVNTLWFLSLALSLVAALFAIVVQQWLREYPVSGLRSVRECLRLRHFRYQNLNAWGVPHIVSILPILLQIALMLFLVGLAMLLWSLNRTIALPFIIFLCVTLGFFLFTTIMPALSPSCPYKSPLAELILLTVRSCVHISSLLIKSVVISLLTAAILATTLLIGLQHCWSLASPWLDYVRQSLLNKATRILVPNSWPFTPSKRANLLFSEYWASCDVDIVGDTPGLDQSILIWAPSALPSNHWSQIYPCLQDCTPDEVIQCVSQLITQNLNISGHSSETESPHNLRYPARDSLRHMERRSIEQCREYLFNALLQYYNDTLNLPDKLFADELQIDAYLVLYLLMCAQPRPSSAVRNAYIKMLYGARKRLSALGRKDNMANHSRLRIITSALLECSTEWDYGFTLNETRTIAKWVSDIWSLVPLEPTQFWIDQACLEELLGTIALALFAMCQHASLLDQSRDARDCCLDLLHCLNMFASTNEARFKTLVEESPDVTFANDGFMASACSRICLSLSILAPALRNELLTLGVVTAERLSDLFRGWPRFEESERHLDSFLDTVKEKSGALRAVPTVSTL</sequence>
<feature type="compositionally biased region" description="Polar residues" evidence="1">
    <location>
        <begin position="10"/>
        <end position="35"/>
    </location>
</feature>
<keyword evidence="5" id="KW-1185">Reference proteome</keyword>
<comment type="caution">
    <text evidence="4">The sequence shown here is derived from an EMBL/GenBank/DDBJ whole genome shotgun (WGS) entry which is preliminary data.</text>
</comment>
<dbReference type="Proteomes" id="UP000186601">
    <property type="component" value="Unassembled WGS sequence"/>
</dbReference>
<keyword evidence="2" id="KW-1133">Transmembrane helix</keyword>
<dbReference type="EMBL" id="MLYV02000847">
    <property type="protein sequence ID" value="PSR76385.1"/>
    <property type="molecule type" value="Genomic_DNA"/>
</dbReference>
<evidence type="ECO:0000256" key="1">
    <source>
        <dbReference type="SAM" id="MobiDB-lite"/>
    </source>
</evidence>
<evidence type="ECO:0000259" key="3">
    <source>
        <dbReference type="Pfam" id="PF20153"/>
    </source>
</evidence>
<feature type="domain" description="DUF6535" evidence="3">
    <location>
        <begin position="83"/>
        <end position="266"/>
    </location>
</feature>
<feature type="transmembrane region" description="Helical" evidence="2">
    <location>
        <begin position="186"/>
        <end position="208"/>
    </location>
</feature>
<gene>
    <name evidence="4" type="ORF">PHLCEN_2v8481</name>
</gene>
<organism evidence="4 5">
    <name type="scientific">Hermanssonia centrifuga</name>
    <dbReference type="NCBI Taxonomy" id="98765"/>
    <lineage>
        <taxon>Eukaryota</taxon>
        <taxon>Fungi</taxon>
        <taxon>Dikarya</taxon>
        <taxon>Basidiomycota</taxon>
        <taxon>Agaricomycotina</taxon>
        <taxon>Agaricomycetes</taxon>
        <taxon>Polyporales</taxon>
        <taxon>Meruliaceae</taxon>
        <taxon>Hermanssonia</taxon>
    </lineage>
</organism>
<feature type="transmembrane region" description="Helical" evidence="2">
    <location>
        <begin position="233"/>
        <end position="265"/>
    </location>
</feature>
<accession>A0A2R6NTI4</accession>
<protein>
    <recommendedName>
        <fullName evidence="3">DUF6535 domain-containing protein</fullName>
    </recommendedName>
</protein>
<name>A0A2R6NTI4_9APHY</name>
<keyword evidence="2" id="KW-0812">Transmembrane</keyword>
<feature type="transmembrane region" description="Helical" evidence="2">
    <location>
        <begin position="271"/>
        <end position="295"/>
    </location>
</feature>
<evidence type="ECO:0000313" key="4">
    <source>
        <dbReference type="EMBL" id="PSR76385.1"/>
    </source>
</evidence>
<feature type="region of interest" description="Disordered" evidence="1">
    <location>
        <begin position="1"/>
        <end position="78"/>
    </location>
</feature>
<dbReference type="AlphaFoldDB" id="A0A2R6NTI4"/>
<evidence type="ECO:0000313" key="5">
    <source>
        <dbReference type="Proteomes" id="UP000186601"/>
    </source>
</evidence>
<evidence type="ECO:0000256" key="2">
    <source>
        <dbReference type="SAM" id="Phobius"/>
    </source>
</evidence>
<feature type="compositionally biased region" description="Basic residues" evidence="1">
    <location>
        <begin position="37"/>
        <end position="46"/>
    </location>
</feature>
<proteinExistence type="predicted"/>
<keyword evidence="2" id="KW-0472">Membrane</keyword>
<reference evidence="4 5" key="1">
    <citation type="submission" date="2018-02" db="EMBL/GenBank/DDBJ databases">
        <title>Genome sequence of the basidiomycete white-rot fungus Phlebia centrifuga.</title>
        <authorList>
            <person name="Granchi Z."/>
            <person name="Peng M."/>
            <person name="de Vries R.P."/>
            <person name="Hilden K."/>
            <person name="Makela M.R."/>
            <person name="Grigoriev I."/>
            <person name="Riley R."/>
        </authorList>
    </citation>
    <scope>NUCLEOTIDE SEQUENCE [LARGE SCALE GENOMIC DNA]</scope>
    <source>
        <strain evidence="4 5">FBCC195</strain>
    </source>
</reference>
<feature type="transmembrane region" description="Helical" evidence="2">
    <location>
        <begin position="108"/>
        <end position="130"/>
    </location>
</feature>